<feature type="domain" description="Major facilitator superfamily (MFS) profile" evidence="5">
    <location>
        <begin position="23"/>
        <end position="400"/>
    </location>
</feature>
<proteinExistence type="predicted"/>
<evidence type="ECO:0000256" key="3">
    <source>
        <dbReference type="ARBA" id="ARBA00023136"/>
    </source>
</evidence>
<dbReference type="PANTHER" id="PTHR43129">
    <property type="entry name" value="FOSMIDOMYCIN RESISTANCE PROTEIN"/>
    <property type="match status" value="1"/>
</dbReference>
<dbReference type="SUPFAM" id="SSF103473">
    <property type="entry name" value="MFS general substrate transporter"/>
    <property type="match status" value="1"/>
</dbReference>
<feature type="transmembrane region" description="Helical" evidence="4">
    <location>
        <begin position="175"/>
        <end position="195"/>
    </location>
</feature>
<keyword evidence="1 4" id="KW-0812">Transmembrane</keyword>
<dbReference type="InterPro" id="IPR036259">
    <property type="entry name" value="MFS_trans_sf"/>
</dbReference>
<keyword evidence="7" id="KW-1185">Reference proteome</keyword>
<organism evidence="6 7">
    <name type="scientific">Falsiroseomonas selenitidurans</name>
    <dbReference type="NCBI Taxonomy" id="2716335"/>
    <lineage>
        <taxon>Bacteria</taxon>
        <taxon>Pseudomonadati</taxon>
        <taxon>Pseudomonadota</taxon>
        <taxon>Alphaproteobacteria</taxon>
        <taxon>Acetobacterales</taxon>
        <taxon>Roseomonadaceae</taxon>
        <taxon>Falsiroseomonas</taxon>
    </lineage>
</organism>
<dbReference type="Gene3D" id="1.20.1250.20">
    <property type="entry name" value="MFS general substrate transporter like domains"/>
    <property type="match status" value="1"/>
</dbReference>
<feature type="transmembrane region" description="Helical" evidence="4">
    <location>
        <begin position="216"/>
        <end position="235"/>
    </location>
</feature>
<dbReference type="PROSITE" id="PS50850">
    <property type="entry name" value="MFS"/>
    <property type="match status" value="1"/>
</dbReference>
<protein>
    <submittedName>
        <fullName evidence="6">MFS transporter</fullName>
    </submittedName>
</protein>
<evidence type="ECO:0000256" key="4">
    <source>
        <dbReference type="SAM" id="Phobius"/>
    </source>
</evidence>
<feature type="transmembrane region" description="Helical" evidence="4">
    <location>
        <begin position="147"/>
        <end position="169"/>
    </location>
</feature>
<evidence type="ECO:0000256" key="2">
    <source>
        <dbReference type="ARBA" id="ARBA00022989"/>
    </source>
</evidence>
<reference evidence="6 7" key="1">
    <citation type="submission" date="2020-03" db="EMBL/GenBank/DDBJ databases">
        <title>Roseomonas selenitidurans sp. nov. isolated from urban soil.</title>
        <authorList>
            <person name="Liu H."/>
        </authorList>
    </citation>
    <scope>NUCLEOTIDE SEQUENCE [LARGE SCALE GENOMIC DNA]</scope>
    <source>
        <strain evidence="6 7">BU-1</strain>
    </source>
</reference>
<evidence type="ECO:0000259" key="5">
    <source>
        <dbReference type="PROSITE" id="PS50850"/>
    </source>
</evidence>
<feature type="transmembrane region" description="Helical" evidence="4">
    <location>
        <begin position="52"/>
        <end position="77"/>
    </location>
</feature>
<sequence length="400" mass="39895">MSTTAEAGLVQAGAGFSVQERRTLGAIGAAHAVSHLHILVLPPLFPLLQARLGVGFVELGLAITLFSIVSALTQAPMGFLVDRIGPKRVLAAGLVLGGAAFALLGLNVTYPAVLLAGAMAGLANAVYHPADYAILNSAMKAPRMGRAFSLHTFAGFAGGAVAPFLMLALAAGLGLSGALVVAGGIAWVAAAWVWLTCPADAPGARPKPAAGQQTRVLNRAVLSLTGFFVLIALSLGGMNAFTVAALVAGGGMSLAMASTALTATLAGSAAGVLLGGALADRVARHGLVAMTGFGIAGVLTLAVGLLAMPGWLVACVLGLAGIMSGLCMPSRDMMVRAAAPPGQSGAVFGVVSTGFNIGGMIAPPMFGWLVDSGRPEAVFVLGGCFMLGTATMALVQAMRR</sequence>
<evidence type="ECO:0000256" key="1">
    <source>
        <dbReference type="ARBA" id="ARBA00022692"/>
    </source>
</evidence>
<feature type="transmembrane region" description="Helical" evidence="4">
    <location>
        <begin position="311"/>
        <end position="328"/>
    </location>
</feature>
<keyword evidence="3 4" id="KW-0472">Membrane</keyword>
<feature type="transmembrane region" description="Helical" evidence="4">
    <location>
        <begin position="112"/>
        <end position="135"/>
    </location>
</feature>
<gene>
    <name evidence="6" type="ORF">HEQ75_09150</name>
</gene>
<dbReference type="InterPro" id="IPR020846">
    <property type="entry name" value="MFS_dom"/>
</dbReference>
<evidence type="ECO:0000313" key="6">
    <source>
        <dbReference type="EMBL" id="NKC31028.1"/>
    </source>
</evidence>
<dbReference type="Proteomes" id="UP000787635">
    <property type="component" value="Unassembled WGS sequence"/>
</dbReference>
<dbReference type="EMBL" id="JAAVNE010000011">
    <property type="protein sequence ID" value="NKC31028.1"/>
    <property type="molecule type" value="Genomic_DNA"/>
</dbReference>
<keyword evidence="2 4" id="KW-1133">Transmembrane helix</keyword>
<dbReference type="PANTHER" id="PTHR43129:SF1">
    <property type="entry name" value="FOSMIDOMYCIN RESISTANCE PROTEIN"/>
    <property type="match status" value="1"/>
</dbReference>
<feature type="transmembrane region" description="Helical" evidence="4">
    <location>
        <begin position="376"/>
        <end position="395"/>
    </location>
</feature>
<dbReference type="InterPro" id="IPR011701">
    <property type="entry name" value="MFS"/>
</dbReference>
<feature type="transmembrane region" description="Helical" evidence="4">
    <location>
        <begin position="89"/>
        <end position="106"/>
    </location>
</feature>
<feature type="transmembrane region" description="Helical" evidence="4">
    <location>
        <begin position="348"/>
        <end position="370"/>
    </location>
</feature>
<evidence type="ECO:0000313" key="7">
    <source>
        <dbReference type="Proteomes" id="UP000787635"/>
    </source>
</evidence>
<accession>A0ABX1E5F8</accession>
<comment type="caution">
    <text evidence="6">The sequence shown here is derived from an EMBL/GenBank/DDBJ whole genome shotgun (WGS) entry which is preliminary data.</text>
</comment>
<name>A0ABX1E5F8_9PROT</name>
<feature type="transmembrane region" description="Helical" evidence="4">
    <location>
        <begin position="286"/>
        <end position="305"/>
    </location>
</feature>
<dbReference type="RefSeq" id="WP_168029507.1">
    <property type="nucleotide sequence ID" value="NZ_JAAVNE010000011.1"/>
</dbReference>
<dbReference type="Pfam" id="PF07690">
    <property type="entry name" value="MFS_1"/>
    <property type="match status" value="1"/>
</dbReference>
<feature type="transmembrane region" description="Helical" evidence="4">
    <location>
        <begin position="241"/>
        <end position="274"/>
    </location>
</feature>